<proteinExistence type="predicted"/>
<dbReference type="EMBL" id="AAHFAS010000039">
    <property type="protein sequence ID" value="EBV3763200.1"/>
    <property type="molecule type" value="Genomic_DNA"/>
</dbReference>
<organism evidence="1">
    <name type="scientific">Salmonella enterica subsp. enterica serovar Braenderup</name>
    <dbReference type="NCBI Taxonomy" id="149391"/>
    <lineage>
        <taxon>Bacteria</taxon>
        <taxon>Pseudomonadati</taxon>
        <taxon>Pseudomonadota</taxon>
        <taxon>Gammaproteobacteria</taxon>
        <taxon>Enterobacterales</taxon>
        <taxon>Enterobacteriaceae</taxon>
        <taxon>Salmonella</taxon>
    </lineage>
</organism>
<accession>A0A5H8H0G8</accession>
<evidence type="ECO:0000313" key="2">
    <source>
        <dbReference type="EMBL" id="EBX3355382.1"/>
    </source>
</evidence>
<dbReference type="EMBL" id="AAHKXZ010000007">
    <property type="protein sequence ID" value="EBX3355382.1"/>
    <property type="molecule type" value="Genomic_DNA"/>
</dbReference>
<gene>
    <name evidence="1" type="ORF">DOJ23_16890</name>
    <name evidence="2" type="ORF">DPS10_10995</name>
</gene>
<dbReference type="InterPro" id="IPR059241">
    <property type="entry name" value="SfIV_phage_associated"/>
</dbReference>
<dbReference type="AlphaFoldDB" id="A0A5H8H0G8"/>
<sequence length="151" mass="17752">MELNITTCYRIFEKHYNRISESLGVNPSTRHELENFVAYRALILFKLDLLLIDHRNSIDQDRFILFGKNALHHYLFTKKGVPYTEAKSLSLQDSLIILAEDISKYMLPADILNFIKNEFNFSSNNIKSVIDEMRVFKDSDWDFEPADTRLN</sequence>
<reference evidence="1" key="1">
    <citation type="submission" date="2018-06" db="EMBL/GenBank/DDBJ databases">
        <authorList>
            <person name="Ashton P.M."/>
            <person name="Dallman T."/>
            <person name="Nair S."/>
            <person name="De Pinna E."/>
            <person name="Peters T."/>
            <person name="Grant K."/>
        </authorList>
    </citation>
    <scope>NUCLEOTIDE SEQUENCE</scope>
    <source>
        <strain evidence="1">105336</strain>
        <strain evidence="2">205626</strain>
    </source>
</reference>
<comment type="caution">
    <text evidence="1">The sequence shown here is derived from an EMBL/GenBank/DDBJ whole genome shotgun (WGS) entry which is preliminary data.</text>
</comment>
<name>A0A5H8H0G8_SALET</name>
<protein>
    <submittedName>
        <fullName evidence="1">Uncharacterized protein</fullName>
    </submittedName>
</protein>
<dbReference type="NCBIfam" id="NF033230">
    <property type="entry name" value="phage_region_01"/>
    <property type="match status" value="1"/>
</dbReference>
<evidence type="ECO:0000313" key="1">
    <source>
        <dbReference type="EMBL" id="EBV3763200.1"/>
    </source>
</evidence>